<protein>
    <submittedName>
        <fullName evidence="4">Glycosyl transferase</fullName>
    </submittedName>
</protein>
<comment type="caution">
    <text evidence="4">The sequence shown here is derived from an EMBL/GenBank/DDBJ whole genome shotgun (WGS) entry which is preliminary data.</text>
</comment>
<feature type="domain" description="Glucosyltransferase 3-like N-terminal" evidence="2">
    <location>
        <begin position="74"/>
        <end position="159"/>
    </location>
</feature>
<evidence type="ECO:0000313" key="4">
    <source>
        <dbReference type="EMBL" id="RHK19257.1"/>
    </source>
</evidence>
<dbReference type="Proteomes" id="UP000285503">
    <property type="component" value="Unassembled WGS sequence"/>
</dbReference>
<dbReference type="InterPro" id="IPR058591">
    <property type="entry name" value="Gtf3_N"/>
</dbReference>
<name>A0A415FEB7_9BACE</name>
<gene>
    <name evidence="4" type="ORF">DW075_22015</name>
</gene>
<keyword evidence="1 4" id="KW-0808">Transferase</keyword>
<dbReference type="GO" id="GO:0016740">
    <property type="term" value="F:transferase activity"/>
    <property type="evidence" value="ECO:0007669"/>
    <property type="project" value="UniProtKB-KW"/>
</dbReference>
<feature type="domain" description="Glucosyltransferase 3-like C-terminal" evidence="3">
    <location>
        <begin position="180"/>
        <end position="343"/>
    </location>
</feature>
<organism evidence="4 5">
    <name type="scientific">Bacteroides xylanisolvens</name>
    <dbReference type="NCBI Taxonomy" id="371601"/>
    <lineage>
        <taxon>Bacteria</taxon>
        <taxon>Pseudomonadati</taxon>
        <taxon>Bacteroidota</taxon>
        <taxon>Bacteroidia</taxon>
        <taxon>Bacteroidales</taxon>
        <taxon>Bacteroidaceae</taxon>
        <taxon>Bacteroides</taxon>
    </lineage>
</organism>
<accession>A0A415FEB7</accession>
<evidence type="ECO:0000256" key="1">
    <source>
        <dbReference type="ARBA" id="ARBA00022679"/>
    </source>
</evidence>
<evidence type="ECO:0000259" key="3">
    <source>
        <dbReference type="Pfam" id="PF26337"/>
    </source>
</evidence>
<reference evidence="4 5" key="1">
    <citation type="submission" date="2018-08" db="EMBL/GenBank/DDBJ databases">
        <title>A genome reference for cultivated species of the human gut microbiota.</title>
        <authorList>
            <person name="Zou Y."/>
            <person name="Xue W."/>
            <person name="Luo G."/>
        </authorList>
    </citation>
    <scope>NUCLEOTIDE SEQUENCE [LARGE SCALE GENOMIC DNA]</scope>
    <source>
        <strain evidence="4 5">AF46-11NS</strain>
    </source>
</reference>
<dbReference type="InterPro" id="IPR058592">
    <property type="entry name" value="Gtf3_C"/>
</dbReference>
<dbReference type="Pfam" id="PF26337">
    <property type="entry name" value="Gtf3_C"/>
    <property type="match status" value="1"/>
</dbReference>
<dbReference type="Pfam" id="PF26334">
    <property type="entry name" value="Gtf3_N"/>
    <property type="match status" value="1"/>
</dbReference>
<sequence length="351" mass="40353">MIFLNIQDVVQHTMHLPNQEKTQYNLLESQVLYVLSPKYISFSGSRNNLVSSLKHLWNNALLKLQFAMGRFAVKESIVFMQYPQYSLKPENFEFVTKYFKQRGNKVIFFVHDLNALRYKEKSYGDSLLFQLADMCILHSQKMVEECKKYGYEGPAIVLEFFDYLSDYEIPCQTDLRKVKLIFAGNLNKSIFLADFCKEDIFDEMFQMYLYGGSCDFVLSHHIIYKGRFSPSSINEIEGNWGLVWDGESVNTCNGIMGEYQMINAPFKFSLYLAANRPVIVWSKSAMAEYVRKYHLGICVDSLKDIPVTVAALTNDELLTIVTSVKEVSKQVRTGVKLKNAICNAIELCVNG</sequence>
<proteinExistence type="predicted"/>
<evidence type="ECO:0000313" key="5">
    <source>
        <dbReference type="Proteomes" id="UP000285503"/>
    </source>
</evidence>
<dbReference type="AlphaFoldDB" id="A0A415FEB7"/>
<dbReference type="EMBL" id="QRNE01000189">
    <property type="protein sequence ID" value="RHK19257.1"/>
    <property type="molecule type" value="Genomic_DNA"/>
</dbReference>
<dbReference type="Gene3D" id="3.40.50.2000">
    <property type="entry name" value="Glycogen Phosphorylase B"/>
    <property type="match status" value="2"/>
</dbReference>
<evidence type="ECO:0000259" key="2">
    <source>
        <dbReference type="Pfam" id="PF26334"/>
    </source>
</evidence>